<dbReference type="PANTHER" id="PTHR28398:SF1">
    <property type="entry name" value="SYNAPTONEMAL COMPLEX CENTRAL ELEMENT PROTEIN 2"/>
    <property type="match status" value="1"/>
</dbReference>
<protein>
    <submittedName>
        <fullName evidence="3">Uncharacterized protein</fullName>
    </submittedName>
</protein>
<feature type="coiled-coil region" evidence="1">
    <location>
        <begin position="71"/>
        <end position="131"/>
    </location>
</feature>
<keyword evidence="4" id="KW-1185">Reference proteome</keyword>
<name>A0A8C5LP08_9ANUR</name>
<dbReference type="GO" id="GO:0000801">
    <property type="term" value="C:central element"/>
    <property type="evidence" value="ECO:0007669"/>
    <property type="project" value="InterPro"/>
</dbReference>
<proteinExistence type="predicted"/>
<evidence type="ECO:0000256" key="2">
    <source>
        <dbReference type="SAM" id="MobiDB-lite"/>
    </source>
</evidence>
<dbReference type="GeneTree" id="ENSGT00390000004872"/>
<keyword evidence="1" id="KW-0175">Coiled coil</keyword>
<feature type="region of interest" description="Disordered" evidence="2">
    <location>
        <begin position="1"/>
        <end position="68"/>
    </location>
</feature>
<reference evidence="3" key="1">
    <citation type="submission" date="2025-08" db="UniProtKB">
        <authorList>
            <consortium name="Ensembl"/>
        </authorList>
    </citation>
    <scope>IDENTIFICATION</scope>
</reference>
<dbReference type="InterPro" id="IPR034609">
    <property type="entry name" value="Syce2"/>
</dbReference>
<dbReference type="Proteomes" id="UP000694569">
    <property type="component" value="Unplaced"/>
</dbReference>
<sequence length="147" mass="16212">MSELELNAVTVAEKPYHPNTSKHECAGALSSQVASQPQSPSLSNTVPDTASSSGSEGKPSSKHGAALETTLQSLQNRAQGLIDKINEERAKDQELMKSFNESLSMKVSEISQRLEDRMYNLYNQHNQLLQERMQELPEVIERIEGAG</sequence>
<reference evidence="3" key="2">
    <citation type="submission" date="2025-09" db="UniProtKB">
        <authorList>
            <consortium name="Ensembl"/>
        </authorList>
    </citation>
    <scope>IDENTIFICATION</scope>
</reference>
<feature type="compositionally biased region" description="Low complexity" evidence="2">
    <location>
        <begin position="28"/>
        <end position="43"/>
    </location>
</feature>
<dbReference type="GO" id="GO:0007130">
    <property type="term" value="P:synaptonemal complex assembly"/>
    <property type="evidence" value="ECO:0007669"/>
    <property type="project" value="InterPro"/>
</dbReference>
<dbReference type="Ensembl" id="ENSLLET00000002157.1">
    <property type="protein sequence ID" value="ENSLLEP00000002067.1"/>
    <property type="gene ID" value="ENSLLEG00000001336.1"/>
</dbReference>
<dbReference type="AlphaFoldDB" id="A0A8C5LP08"/>
<organism evidence="3 4">
    <name type="scientific">Leptobrachium leishanense</name>
    <name type="common">Leishan spiny toad</name>
    <dbReference type="NCBI Taxonomy" id="445787"/>
    <lineage>
        <taxon>Eukaryota</taxon>
        <taxon>Metazoa</taxon>
        <taxon>Chordata</taxon>
        <taxon>Craniata</taxon>
        <taxon>Vertebrata</taxon>
        <taxon>Euteleostomi</taxon>
        <taxon>Amphibia</taxon>
        <taxon>Batrachia</taxon>
        <taxon>Anura</taxon>
        <taxon>Pelobatoidea</taxon>
        <taxon>Megophryidae</taxon>
        <taxon>Leptobrachium</taxon>
    </lineage>
</organism>
<dbReference type="PANTHER" id="PTHR28398">
    <property type="entry name" value="SYNAPTONEMAL COMPLEX CENTRAL ELEMENT PROTEIN 2"/>
    <property type="match status" value="1"/>
</dbReference>
<evidence type="ECO:0000256" key="1">
    <source>
        <dbReference type="SAM" id="Coils"/>
    </source>
</evidence>
<evidence type="ECO:0000313" key="3">
    <source>
        <dbReference type="Ensembl" id="ENSLLEP00000002067.1"/>
    </source>
</evidence>
<accession>A0A8C5LP08</accession>
<evidence type="ECO:0000313" key="4">
    <source>
        <dbReference type="Proteomes" id="UP000694569"/>
    </source>
</evidence>